<feature type="compositionally biased region" description="Polar residues" evidence="2">
    <location>
        <begin position="368"/>
        <end position="378"/>
    </location>
</feature>
<keyword evidence="4" id="KW-1185">Reference proteome</keyword>
<protein>
    <submittedName>
        <fullName evidence="3">Uncharacterized protein</fullName>
    </submittedName>
</protein>
<feature type="region of interest" description="Disordered" evidence="2">
    <location>
        <begin position="629"/>
        <end position="657"/>
    </location>
</feature>
<feature type="region of interest" description="Disordered" evidence="2">
    <location>
        <begin position="684"/>
        <end position="763"/>
    </location>
</feature>
<feature type="region of interest" description="Disordered" evidence="2">
    <location>
        <begin position="495"/>
        <end position="567"/>
    </location>
</feature>
<accession>A0A0C3S6D1</accession>
<feature type="compositionally biased region" description="Low complexity" evidence="2">
    <location>
        <begin position="1432"/>
        <end position="1444"/>
    </location>
</feature>
<feature type="region of interest" description="Disordered" evidence="2">
    <location>
        <begin position="156"/>
        <end position="228"/>
    </location>
</feature>
<dbReference type="EMBL" id="KN840588">
    <property type="protein sequence ID" value="KIP04050.1"/>
    <property type="molecule type" value="Genomic_DNA"/>
</dbReference>
<keyword evidence="1" id="KW-0175">Coiled coil</keyword>
<feature type="compositionally biased region" description="Basic and acidic residues" evidence="2">
    <location>
        <begin position="1"/>
        <end position="11"/>
    </location>
</feature>
<feature type="compositionally biased region" description="Polar residues" evidence="2">
    <location>
        <begin position="52"/>
        <end position="76"/>
    </location>
</feature>
<organism evidence="3 4">
    <name type="scientific">Phlebiopsis gigantea (strain 11061_1 CR5-6)</name>
    <name type="common">White-rot fungus</name>
    <name type="synonym">Peniophora gigantea</name>
    <dbReference type="NCBI Taxonomy" id="745531"/>
    <lineage>
        <taxon>Eukaryota</taxon>
        <taxon>Fungi</taxon>
        <taxon>Dikarya</taxon>
        <taxon>Basidiomycota</taxon>
        <taxon>Agaricomycotina</taxon>
        <taxon>Agaricomycetes</taxon>
        <taxon>Polyporales</taxon>
        <taxon>Phanerochaetaceae</taxon>
        <taxon>Phlebiopsis</taxon>
    </lineage>
</organism>
<feature type="region of interest" description="Disordered" evidence="2">
    <location>
        <begin position="1414"/>
        <end position="1462"/>
    </location>
</feature>
<dbReference type="OrthoDB" id="3357224at2759"/>
<feature type="compositionally biased region" description="Basic and acidic residues" evidence="2">
    <location>
        <begin position="263"/>
        <end position="272"/>
    </location>
</feature>
<feature type="region of interest" description="Disordered" evidence="2">
    <location>
        <begin position="1573"/>
        <end position="1597"/>
    </location>
</feature>
<feature type="compositionally biased region" description="Basic and acidic residues" evidence="2">
    <location>
        <begin position="697"/>
        <end position="710"/>
    </location>
</feature>
<evidence type="ECO:0000256" key="2">
    <source>
        <dbReference type="SAM" id="MobiDB-lite"/>
    </source>
</evidence>
<feature type="compositionally biased region" description="Polar residues" evidence="2">
    <location>
        <begin position="86"/>
        <end position="99"/>
    </location>
</feature>
<feature type="region of interest" description="Disordered" evidence="2">
    <location>
        <begin position="52"/>
        <end position="99"/>
    </location>
</feature>
<feature type="region of interest" description="Disordered" evidence="2">
    <location>
        <begin position="1"/>
        <end position="22"/>
    </location>
</feature>
<reference evidence="3 4" key="1">
    <citation type="journal article" date="2014" name="PLoS Genet.">
        <title>Analysis of the Phlebiopsis gigantea genome, transcriptome and secretome provides insight into its pioneer colonization strategies of wood.</title>
        <authorList>
            <person name="Hori C."/>
            <person name="Ishida T."/>
            <person name="Igarashi K."/>
            <person name="Samejima M."/>
            <person name="Suzuki H."/>
            <person name="Master E."/>
            <person name="Ferreira P."/>
            <person name="Ruiz-Duenas F.J."/>
            <person name="Held B."/>
            <person name="Canessa P."/>
            <person name="Larrondo L.F."/>
            <person name="Schmoll M."/>
            <person name="Druzhinina I.S."/>
            <person name="Kubicek C.P."/>
            <person name="Gaskell J.A."/>
            <person name="Kersten P."/>
            <person name="St John F."/>
            <person name="Glasner J."/>
            <person name="Sabat G."/>
            <person name="Splinter BonDurant S."/>
            <person name="Syed K."/>
            <person name="Yadav J."/>
            <person name="Mgbeahuruike A.C."/>
            <person name="Kovalchuk A."/>
            <person name="Asiegbu F.O."/>
            <person name="Lackner G."/>
            <person name="Hoffmeister D."/>
            <person name="Rencoret J."/>
            <person name="Gutierrez A."/>
            <person name="Sun H."/>
            <person name="Lindquist E."/>
            <person name="Barry K."/>
            <person name="Riley R."/>
            <person name="Grigoriev I.V."/>
            <person name="Henrissat B."/>
            <person name="Kues U."/>
            <person name="Berka R.M."/>
            <person name="Martinez A.T."/>
            <person name="Covert S.F."/>
            <person name="Blanchette R.A."/>
            <person name="Cullen D."/>
        </authorList>
    </citation>
    <scope>NUCLEOTIDE SEQUENCE [LARGE SCALE GENOMIC DNA]</scope>
    <source>
        <strain evidence="3 4">11061_1 CR5-6</strain>
    </source>
</reference>
<proteinExistence type="predicted"/>
<dbReference type="Proteomes" id="UP000053257">
    <property type="component" value="Unassembled WGS sequence"/>
</dbReference>
<feature type="region of interest" description="Disordered" evidence="2">
    <location>
        <begin position="1629"/>
        <end position="1652"/>
    </location>
</feature>
<gene>
    <name evidence="3" type="ORF">PHLGIDRAFT_211829</name>
</gene>
<sequence>MIEEKLEKLGVEKGSGSSVSNIHAPHARAASISSPADPALLFFKLNKLQQSQHASASGSLAPSPQPSTQNDSTPPSNGLPPRLQNRHGQSMSLAQPPSFFNHSAAFNPFGPAATLGSDQILTRSQPGIPTVTATSENAPLHAPQGIIPTNLHALAPPLPRSRPESRPDFARGFGLDVTAEEEEPPEDGTHEEAEDEINDLVGDVTVTPDEDPLGDGASTVAQSRVHSRHVSKLSAALSLRAVGRIAEDAGLSNPSIPAMIPSKEPEGEHEVFDTDAVEEWTGSEDMKETSDDESIGEWSNPSDEERARQDRLHRRMLRRARQVRRDLEAPRRLPNFPRPPDTFLGHSLDDDVISNPSDEEFLGYDRPQQFSRPVSSHSAKGRPLPPLPHSRTNSAHYSYHDPALAHSREASGSFMSGGLFPRPSSNHSTTLASNMPRAESLNPLAKPFVFGSRTPTSSSAPTITPATSGTAHIRVPSLGKPLNVAAPEFVPGGFTFQPPSGIPQLSFPQPDAALVSRPLPTPPVASEPRATQGREKRQRRGSHASYADEESGEEGNNTMSSFKFPPTADDAKVLRHSAPASPPASSNQHNVVAKPFTFSAYGSAMSLSHEHIELPTSLIAHGAAIGGDAGAADTVRPTEPDSATELPFPPTSKPKRAPIPLDFKHPVSSNTVPAGLFKALANADEERTRRSVRSRLSSRDVFEHSPRPSLDDLAVPTISQRQGNRRLFTDPGVWDGPTAEETEVYSPPRRRSAPPRRTSMTESEVSLDSLRRIELKEYEQRLAALLDQKMGLIKKTLEEYRTSAPSQGINASTQSSITEMVSLLRTQLQGTAAKALSDGQVDARGEFDFEMLRDILEQSSAETRNAIQRDLEDLFTSRNPANDFRKFAEDLSERTMKAVITATSQVTMHMHTLDRSRGSFATERENIVRDIVTMLTPHLSAAHTDPVDYDALTAQLSQAVKPHISQLIDLASDKRETASLIVDSLAPMLSSLYPPQQLDADAIVGRLSNEVRKIVAPLDAHEIKEQVSDLVVERLDSRLAVRDRAFSPDAISDKIANSLRGLFSPLNDLQASVDALSQKEAVAPAMAAIDLSGIRAELNTALSELPAQLRGATESLANAQVEFFRAQEDRQSKDSAASEDVQQVLDGIDEVLDEQKRMVAQNTEFSTFCQDILQHINELPEAIVEATKVLQNAHADIISRDTSFKDAEEIRSLISTNSELQVQLAKARGAHGQVRVEKDTLANRLKAMESERDSFRTKLEGESSLVSESVARARAAETKAAELEAALAQALERIKSSDIAAQASQERISSLEKTTGELTLEKQQLKLQVDRFETSAPFVAREKELLTEEIRSLRKQNEDLIGQQSNWEELRQTSEQLQNLATLFSRQSDEESQELKRTRDRFRTLESDHAALQRRFRDQETKATNSEKTAFAARQSLSQAQQRASEWEKRAKDSEQELESTRTRVSEIEQAHSQLDADFSVLKLQVEERDADERLAKDRESKLRDQIASLEAQLARSRAEADQAKAAVSVKPTNGITSHSLVSSRIRQNGYTHLSHTPSRPDSRASTIYNDSRAATPSAQPNYGTNTRTASPQQPSVWNSIHAPTARRDDPARLPVTPKAVRPHQYYRAQIPSPTPSNVSAAPTLGNDGWWQ</sequence>
<evidence type="ECO:0000313" key="4">
    <source>
        <dbReference type="Proteomes" id="UP000053257"/>
    </source>
</evidence>
<feature type="compositionally biased region" description="Basic and acidic residues" evidence="2">
    <location>
        <begin position="1445"/>
        <end position="1462"/>
    </location>
</feature>
<dbReference type="STRING" id="745531.A0A0C3S6D1"/>
<feature type="compositionally biased region" description="Acidic residues" evidence="2">
    <location>
        <begin position="273"/>
        <end position="282"/>
    </location>
</feature>
<evidence type="ECO:0000313" key="3">
    <source>
        <dbReference type="EMBL" id="KIP04050.1"/>
    </source>
</evidence>
<evidence type="ECO:0000256" key="1">
    <source>
        <dbReference type="SAM" id="Coils"/>
    </source>
</evidence>
<feature type="coiled-coil region" evidence="1">
    <location>
        <begin position="1238"/>
        <end position="1300"/>
    </location>
</feature>
<feature type="compositionally biased region" description="Basic residues" evidence="2">
    <location>
        <begin position="311"/>
        <end position="322"/>
    </location>
</feature>
<feature type="region of interest" description="Disordered" evidence="2">
    <location>
        <begin position="251"/>
        <end position="397"/>
    </location>
</feature>
<name>A0A0C3S6D1_PHLG1</name>
<dbReference type="HOGENOM" id="CLU_002021_0_0_1"/>